<dbReference type="Proteomes" id="UP000827892">
    <property type="component" value="Chromosome X"/>
</dbReference>
<dbReference type="AlphaFoldDB" id="A0AAE8ZT01"/>
<dbReference type="Proteomes" id="UP000829354">
    <property type="component" value="Chromosome X"/>
</dbReference>
<dbReference type="EMBL" id="CP090896">
    <property type="protein sequence ID" value="ULT81591.1"/>
    <property type="molecule type" value="Genomic_DNA"/>
</dbReference>
<evidence type="ECO:0008006" key="6">
    <source>
        <dbReference type="Google" id="ProtNLM"/>
    </source>
</evidence>
<proteinExistence type="predicted"/>
<accession>A0AAE8ZT01</accession>
<evidence type="ECO:0000313" key="5">
    <source>
        <dbReference type="Proteomes" id="UP000829354"/>
    </source>
</evidence>
<name>A0AAE8ZT01_CAEBR</name>
<evidence type="ECO:0000256" key="1">
    <source>
        <dbReference type="SAM" id="SignalP"/>
    </source>
</evidence>
<gene>
    <name evidence="2" type="ORF">L3Y34_011523</name>
    <name evidence="3" type="ORF">L5515_017399</name>
</gene>
<evidence type="ECO:0000313" key="3">
    <source>
        <dbReference type="EMBL" id="UMM40907.1"/>
    </source>
</evidence>
<sequence length="100" mass="11284">MSSRISVTLLLLVAVAIMLVGVNVVEANPRPQGNMLRYGNSLPAYAPHVLYRFYNSRQVRDLADLVRYRFAPQMKRNNAEVVNHLLKNFGTLDRLGDVGK</sequence>
<organism evidence="2 4">
    <name type="scientific">Caenorhabditis briggsae</name>
    <dbReference type="NCBI Taxonomy" id="6238"/>
    <lineage>
        <taxon>Eukaryota</taxon>
        <taxon>Metazoa</taxon>
        <taxon>Ecdysozoa</taxon>
        <taxon>Nematoda</taxon>
        <taxon>Chromadorea</taxon>
        <taxon>Rhabditida</taxon>
        <taxon>Rhabditina</taxon>
        <taxon>Rhabditomorpha</taxon>
        <taxon>Rhabditoidea</taxon>
        <taxon>Rhabditidae</taxon>
        <taxon>Peloderinae</taxon>
        <taxon>Caenorhabditis</taxon>
    </lineage>
</organism>
<feature type="chain" id="PRO_5044706507" description="Protein CBR-NLP-37" evidence="1">
    <location>
        <begin position="28"/>
        <end position="100"/>
    </location>
</feature>
<keyword evidence="1" id="KW-0732">Signal</keyword>
<reference evidence="2 4" key="2">
    <citation type="submission" date="2022-05" db="EMBL/GenBank/DDBJ databases">
        <title>Chromosome-level reference genomes for two strains of Caenorhabditis briggsae: an improved platform for comparative genomics.</title>
        <authorList>
            <person name="Stevens L."/>
            <person name="Andersen E.C."/>
        </authorList>
    </citation>
    <scope>NUCLEOTIDE SEQUENCE [LARGE SCALE GENOMIC DNA]</scope>
    <source>
        <strain evidence="2">QX1410_ONT</strain>
        <tissue evidence="2">Whole-organism</tissue>
    </source>
</reference>
<feature type="signal peptide" evidence="1">
    <location>
        <begin position="1"/>
        <end position="27"/>
    </location>
</feature>
<protein>
    <recommendedName>
        <fullName evidence="6">Protein CBR-NLP-37</fullName>
    </recommendedName>
</protein>
<evidence type="ECO:0000313" key="2">
    <source>
        <dbReference type="EMBL" id="ULT81591.1"/>
    </source>
</evidence>
<reference evidence="3 5" key="1">
    <citation type="submission" date="2022-04" db="EMBL/GenBank/DDBJ databases">
        <title>Chromosome-level reference genomes for two strains of Caenorhabditis briggsae: an improved platform for comparative genomics.</title>
        <authorList>
            <person name="Stevens L."/>
            <person name="Andersen E."/>
        </authorList>
    </citation>
    <scope>NUCLEOTIDE SEQUENCE [LARGE SCALE GENOMIC DNA]</scope>
    <source>
        <strain evidence="3">VX34</strain>
        <tissue evidence="3">Whole-organism</tissue>
    </source>
</reference>
<evidence type="ECO:0000313" key="4">
    <source>
        <dbReference type="Proteomes" id="UP000827892"/>
    </source>
</evidence>
<dbReference type="EMBL" id="CP092625">
    <property type="protein sequence ID" value="UMM40907.1"/>
    <property type="molecule type" value="Genomic_DNA"/>
</dbReference>
<keyword evidence="5" id="KW-1185">Reference proteome</keyword>